<dbReference type="Proteomes" id="UP001189757">
    <property type="component" value="Unassembled WGS sequence"/>
</dbReference>
<sequence length="162" mass="17351">MTTMSMLTTLSPTDVADAIKAAGGAVTAIEQGGITYLTSASHGISFQILWGNAIEPGRYADLTLSCPLRVQGGALPDGLIADWHRSRRFARLAQHGDFVVLEMDVIAAGGISVEHLVTQIRLWMQMMGEFFVYLRNYRNEPDAQAATASGAGVAQPVEAVTQ</sequence>
<gene>
    <name evidence="1" type="ORF">LMG18101_04494</name>
</gene>
<keyword evidence="2" id="KW-1185">Reference proteome</keyword>
<evidence type="ECO:0000313" key="2">
    <source>
        <dbReference type="Proteomes" id="UP001189757"/>
    </source>
</evidence>
<protein>
    <recommendedName>
        <fullName evidence="3">YbjN domain-containing protein</fullName>
    </recommendedName>
</protein>
<reference evidence="1 2" key="1">
    <citation type="submission" date="2023-07" db="EMBL/GenBank/DDBJ databases">
        <authorList>
            <person name="Peeters C."/>
        </authorList>
    </citation>
    <scope>NUCLEOTIDE SEQUENCE [LARGE SCALE GENOMIC DNA]</scope>
    <source>
        <strain evidence="1 2">LMG 18101</strain>
    </source>
</reference>
<dbReference type="RefSeq" id="WP_316682429.1">
    <property type="nucleotide sequence ID" value="NZ_CATZLL010000017.1"/>
</dbReference>
<accession>A0ABN9JQG2</accession>
<comment type="caution">
    <text evidence="1">The sequence shown here is derived from an EMBL/GenBank/DDBJ whole genome shotgun (WGS) entry which is preliminary data.</text>
</comment>
<dbReference type="Pfam" id="PF10722">
    <property type="entry name" value="YbjN"/>
    <property type="match status" value="1"/>
</dbReference>
<organism evidence="1 2">
    <name type="scientific">Ralstonia flaminis</name>
    <dbReference type="NCBI Taxonomy" id="3058597"/>
    <lineage>
        <taxon>Bacteria</taxon>
        <taxon>Pseudomonadati</taxon>
        <taxon>Pseudomonadota</taxon>
        <taxon>Betaproteobacteria</taxon>
        <taxon>Burkholderiales</taxon>
        <taxon>Burkholderiaceae</taxon>
        <taxon>Ralstonia</taxon>
    </lineage>
</organism>
<name>A0ABN9JQG2_9RALS</name>
<dbReference type="EMBL" id="CATZLL010000017">
    <property type="protein sequence ID" value="CAJ0821055.1"/>
    <property type="molecule type" value="Genomic_DNA"/>
</dbReference>
<dbReference type="InterPro" id="IPR019660">
    <property type="entry name" value="Put_sensory_transdc_reg_YbjN"/>
</dbReference>
<evidence type="ECO:0000313" key="1">
    <source>
        <dbReference type="EMBL" id="CAJ0821055.1"/>
    </source>
</evidence>
<proteinExistence type="predicted"/>
<evidence type="ECO:0008006" key="3">
    <source>
        <dbReference type="Google" id="ProtNLM"/>
    </source>
</evidence>